<feature type="compositionally biased region" description="Acidic residues" evidence="1">
    <location>
        <begin position="80"/>
        <end position="93"/>
    </location>
</feature>
<evidence type="ECO:0000313" key="3">
    <source>
        <dbReference type="Proteomes" id="UP000774617"/>
    </source>
</evidence>
<sequence length="232" mass="26056">MDSCREAVLGSGQSRFERWSDTKNVVLSEHHCRVSINTSLPEPNMEDESRSKDPDLRRLVALCNTMDNVAHILTGEYCEDEPADEPADEPEELPEPHDPHWEIPGMDEEEHNQHDPEDEKPHSRVQVQEGKMRPLAAYLIEHVHSPAFGPQDPFIVDDNDDGPVPHVIIRSIEIDGEPEDPDDYPLVCNGGVFGKSGPIDWREEATEFCLGTKGKQECLMNLDSNSNAVCPE</sequence>
<comment type="caution">
    <text evidence="2">The sequence shown here is derived from an EMBL/GenBank/DDBJ whole genome shotgun (WGS) entry which is preliminary data.</text>
</comment>
<dbReference type="Proteomes" id="UP000774617">
    <property type="component" value="Unassembled WGS sequence"/>
</dbReference>
<protein>
    <submittedName>
        <fullName evidence="2">Uncharacterized protein</fullName>
    </submittedName>
</protein>
<name>A0ABQ8FWP8_9PEZI</name>
<feature type="compositionally biased region" description="Basic and acidic residues" evidence="1">
    <location>
        <begin position="111"/>
        <end position="122"/>
    </location>
</feature>
<reference evidence="2 3" key="1">
    <citation type="journal article" date="2021" name="Nat. Commun.">
        <title>Genetic determinants of endophytism in the Arabidopsis root mycobiome.</title>
        <authorList>
            <person name="Mesny F."/>
            <person name="Miyauchi S."/>
            <person name="Thiergart T."/>
            <person name="Pickel B."/>
            <person name="Atanasova L."/>
            <person name="Karlsson M."/>
            <person name="Huettel B."/>
            <person name="Barry K.W."/>
            <person name="Haridas S."/>
            <person name="Chen C."/>
            <person name="Bauer D."/>
            <person name="Andreopoulos W."/>
            <person name="Pangilinan J."/>
            <person name="LaButti K."/>
            <person name="Riley R."/>
            <person name="Lipzen A."/>
            <person name="Clum A."/>
            <person name="Drula E."/>
            <person name="Henrissat B."/>
            <person name="Kohler A."/>
            <person name="Grigoriev I.V."/>
            <person name="Martin F.M."/>
            <person name="Hacquard S."/>
        </authorList>
    </citation>
    <scope>NUCLEOTIDE SEQUENCE [LARGE SCALE GENOMIC DNA]</scope>
    <source>
        <strain evidence="2 3">MPI-SDFR-AT-0080</strain>
    </source>
</reference>
<feature type="region of interest" description="Disordered" evidence="1">
    <location>
        <begin position="80"/>
        <end position="126"/>
    </location>
</feature>
<evidence type="ECO:0000313" key="2">
    <source>
        <dbReference type="EMBL" id="KAH7031932.1"/>
    </source>
</evidence>
<accession>A0ABQ8FWP8</accession>
<dbReference type="EMBL" id="JAGTJR010000042">
    <property type="protein sequence ID" value="KAH7031932.1"/>
    <property type="molecule type" value="Genomic_DNA"/>
</dbReference>
<gene>
    <name evidence="2" type="ORF">B0J12DRAFT_310070</name>
</gene>
<organism evidence="2 3">
    <name type="scientific">Macrophomina phaseolina</name>
    <dbReference type="NCBI Taxonomy" id="35725"/>
    <lineage>
        <taxon>Eukaryota</taxon>
        <taxon>Fungi</taxon>
        <taxon>Dikarya</taxon>
        <taxon>Ascomycota</taxon>
        <taxon>Pezizomycotina</taxon>
        <taxon>Dothideomycetes</taxon>
        <taxon>Dothideomycetes incertae sedis</taxon>
        <taxon>Botryosphaeriales</taxon>
        <taxon>Botryosphaeriaceae</taxon>
        <taxon>Macrophomina</taxon>
    </lineage>
</organism>
<proteinExistence type="predicted"/>
<evidence type="ECO:0000256" key="1">
    <source>
        <dbReference type="SAM" id="MobiDB-lite"/>
    </source>
</evidence>
<keyword evidence="3" id="KW-1185">Reference proteome</keyword>